<feature type="transmembrane region" description="Helical" evidence="1">
    <location>
        <begin position="149"/>
        <end position="169"/>
    </location>
</feature>
<evidence type="ECO:0000259" key="2">
    <source>
        <dbReference type="Pfam" id="PF01569"/>
    </source>
</evidence>
<dbReference type="InterPro" id="IPR000326">
    <property type="entry name" value="PAP2/HPO"/>
</dbReference>
<proteinExistence type="predicted"/>
<keyword evidence="1" id="KW-0812">Transmembrane</keyword>
<protein>
    <submittedName>
        <fullName evidence="3">Phosphatase PAP2 family protein</fullName>
    </submittedName>
</protein>
<dbReference type="Gene3D" id="1.20.144.10">
    <property type="entry name" value="Phosphatidic acid phosphatase type 2/haloperoxidase"/>
    <property type="match status" value="1"/>
</dbReference>
<feature type="transmembrane region" description="Helical" evidence="1">
    <location>
        <begin position="204"/>
        <end position="221"/>
    </location>
</feature>
<feature type="transmembrane region" description="Helical" evidence="1">
    <location>
        <begin position="75"/>
        <end position="95"/>
    </location>
</feature>
<organism evidence="3 4">
    <name type="scientific">Actinomadura physcomitrii</name>
    <dbReference type="NCBI Taxonomy" id="2650748"/>
    <lineage>
        <taxon>Bacteria</taxon>
        <taxon>Bacillati</taxon>
        <taxon>Actinomycetota</taxon>
        <taxon>Actinomycetes</taxon>
        <taxon>Streptosporangiales</taxon>
        <taxon>Thermomonosporaceae</taxon>
        <taxon>Actinomadura</taxon>
    </lineage>
</organism>
<accession>A0A6I4MM28</accession>
<dbReference type="Pfam" id="PF01569">
    <property type="entry name" value="PAP2"/>
    <property type="match status" value="1"/>
</dbReference>
<dbReference type="InterPro" id="IPR036938">
    <property type="entry name" value="PAP2/HPO_sf"/>
</dbReference>
<evidence type="ECO:0000256" key="1">
    <source>
        <dbReference type="SAM" id="Phobius"/>
    </source>
</evidence>
<reference evidence="3" key="1">
    <citation type="submission" date="2019-12" db="EMBL/GenBank/DDBJ databases">
        <title>Actinomadura physcomitrii sp. nov., a novel actinomycete isolated from moss [Physcomitrium sphaericum (Ludw) Fuernr].</title>
        <authorList>
            <person name="Zhuang X."/>
        </authorList>
    </citation>
    <scope>NUCLEOTIDE SEQUENCE [LARGE SCALE GENOMIC DNA]</scope>
    <source>
        <strain evidence="3">LD22</strain>
    </source>
</reference>
<feature type="transmembrane region" description="Helical" evidence="1">
    <location>
        <begin position="102"/>
        <end position="120"/>
    </location>
</feature>
<feature type="domain" description="Phosphatidic acid phosphatase type 2/haloperoxidase" evidence="2">
    <location>
        <begin position="133"/>
        <end position="221"/>
    </location>
</feature>
<sequence>MAPYPMRHEMRGGKTVGMRRRTWGWYALAVAVMAGVTADVLADGPLRRLDWTIHAFCDAHVRGARFSAAHALTQFGQRGVIAGFVLLPLAVLGAVRARSARPVLVPVAVVALLSLLQAGVKSVIPRTYPSGGVDVLWKHGDAYPSGHTLNGFLLVWVGLELLVVVVPALDRRLTARGRRDFALATGFLTGAALTVADEHWLTDVLFSLALGPVLLAWLVAAEPFTRRLWAGEPVRGRYPRI</sequence>
<dbReference type="Proteomes" id="UP000462055">
    <property type="component" value="Unassembled WGS sequence"/>
</dbReference>
<name>A0A6I4MM28_9ACTN</name>
<keyword evidence="1" id="KW-0472">Membrane</keyword>
<feature type="transmembrane region" description="Helical" evidence="1">
    <location>
        <begin position="181"/>
        <end position="198"/>
    </location>
</feature>
<keyword evidence="4" id="KW-1185">Reference proteome</keyword>
<dbReference type="AlphaFoldDB" id="A0A6I4MM28"/>
<dbReference type="EMBL" id="WBMS02000044">
    <property type="protein sequence ID" value="MWA06000.1"/>
    <property type="molecule type" value="Genomic_DNA"/>
</dbReference>
<keyword evidence="1" id="KW-1133">Transmembrane helix</keyword>
<evidence type="ECO:0000313" key="3">
    <source>
        <dbReference type="EMBL" id="MWA06000.1"/>
    </source>
</evidence>
<evidence type="ECO:0000313" key="4">
    <source>
        <dbReference type="Proteomes" id="UP000462055"/>
    </source>
</evidence>
<dbReference type="SUPFAM" id="SSF48317">
    <property type="entry name" value="Acid phosphatase/Vanadium-dependent haloperoxidase"/>
    <property type="match status" value="1"/>
</dbReference>
<comment type="caution">
    <text evidence="3">The sequence shown here is derived from an EMBL/GenBank/DDBJ whole genome shotgun (WGS) entry which is preliminary data.</text>
</comment>
<gene>
    <name evidence="3" type="ORF">F8568_037740</name>
</gene>